<comment type="caution">
    <text evidence="2">The sequence shown here is derived from an EMBL/GenBank/DDBJ whole genome shotgun (WGS) entry which is preliminary data.</text>
</comment>
<accession>A0A2A2KJD0</accession>
<reference evidence="2 3" key="1">
    <citation type="journal article" date="2017" name="Curr. Biol.">
        <title>Genome architecture and evolution of a unichromosomal asexual nematode.</title>
        <authorList>
            <person name="Fradin H."/>
            <person name="Zegar C."/>
            <person name="Gutwein M."/>
            <person name="Lucas J."/>
            <person name="Kovtun M."/>
            <person name="Corcoran D."/>
            <person name="Baugh L.R."/>
            <person name="Kiontke K."/>
            <person name="Gunsalus K."/>
            <person name="Fitch D.H."/>
            <person name="Piano F."/>
        </authorList>
    </citation>
    <scope>NUCLEOTIDE SEQUENCE [LARGE SCALE GENOMIC DNA]</scope>
    <source>
        <strain evidence="2">PF1309</strain>
    </source>
</reference>
<dbReference type="SUPFAM" id="SSF47862">
    <property type="entry name" value="Saposin"/>
    <property type="match status" value="1"/>
</dbReference>
<feature type="region of interest" description="Disordered" evidence="1">
    <location>
        <begin position="1"/>
        <end position="55"/>
    </location>
</feature>
<dbReference type="InterPro" id="IPR011001">
    <property type="entry name" value="Saposin-like"/>
</dbReference>
<evidence type="ECO:0000313" key="3">
    <source>
        <dbReference type="Proteomes" id="UP000218231"/>
    </source>
</evidence>
<dbReference type="Proteomes" id="UP000218231">
    <property type="component" value="Unassembled WGS sequence"/>
</dbReference>
<gene>
    <name evidence="2" type="ORF">WR25_22588</name>
</gene>
<keyword evidence="3" id="KW-1185">Reference proteome</keyword>
<feature type="compositionally biased region" description="Polar residues" evidence="1">
    <location>
        <begin position="40"/>
        <end position="55"/>
    </location>
</feature>
<proteinExistence type="predicted"/>
<feature type="compositionally biased region" description="Basic and acidic residues" evidence="1">
    <location>
        <begin position="1"/>
        <end position="39"/>
    </location>
</feature>
<dbReference type="AlphaFoldDB" id="A0A2A2KJD0"/>
<sequence>MMLELSEKRRETRKNTVSGKGRDLKGKGVREDNPTEAREQQQQLKRNGENNTEGDITTWLNKEIKAICAPLGILKNECIKEFQAKEQQIIDAINNKADPHAACHDMDFCD</sequence>
<evidence type="ECO:0000256" key="1">
    <source>
        <dbReference type="SAM" id="MobiDB-lite"/>
    </source>
</evidence>
<dbReference type="Gene3D" id="1.10.225.10">
    <property type="entry name" value="Saposin-like"/>
    <property type="match status" value="1"/>
</dbReference>
<name>A0A2A2KJD0_9BILA</name>
<evidence type="ECO:0008006" key="4">
    <source>
        <dbReference type="Google" id="ProtNLM"/>
    </source>
</evidence>
<evidence type="ECO:0000313" key="2">
    <source>
        <dbReference type="EMBL" id="PAV74094.1"/>
    </source>
</evidence>
<protein>
    <recommendedName>
        <fullName evidence="4">Saposin B-type domain-containing protein</fullName>
    </recommendedName>
</protein>
<organism evidence="2 3">
    <name type="scientific">Diploscapter pachys</name>
    <dbReference type="NCBI Taxonomy" id="2018661"/>
    <lineage>
        <taxon>Eukaryota</taxon>
        <taxon>Metazoa</taxon>
        <taxon>Ecdysozoa</taxon>
        <taxon>Nematoda</taxon>
        <taxon>Chromadorea</taxon>
        <taxon>Rhabditida</taxon>
        <taxon>Rhabditina</taxon>
        <taxon>Rhabditomorpha</taxon>
        <taxon>Rhabditoidea</taxon>
        <taxon>Rhabditidae</taxon>
        <taxon>Diploscapter</taxon>
    </lineage>
</organism>
<dbReference type="EMBL" id="LIAE01008423">
    <property type="protein sequence ID" value="PAV74094.1"/>
    <property type="molecule type" value="Genomic_DNA"/>
</dbReference>